<reference evidence="2 3" key="1">
    <citation type="submission" date="2023-08" db="EMBL/GenBank/DDBJ databases">
        <authorList>
            <person name="Palmer J.M."/>
        </authorList>
    </citation>
    <scope>NUCLEOTIDE SEQUENCE [LARGE SCALE GENOMIC DNA]</scope>
    <source>
        <strain evidence="2 3">TWF481</strain>
    </source>
</reference>
<dbReference type="AlphaFoldDB" id="A0AAV9WGU5"/>
<protein>
    <submittedName>
        <fullName evidence="2">Uncharacterized protein</fullName>
    </submittedName>
</protein>
<comment type="caution">
    <text evidence="2">The sequence shown here is derived from an EMBL/GenBank/DDBJ whole genome shotgun (WGS) entry which is preliminary data.</text>
</comment>
<keyword evidence="1" id="KW-0732">Signal</keyword>
<evidence type="ECO:0000313" key="2">
    <source>
        <dbReference type="EMBL" id="KAK6507651.1"/>
    </source>
</evidence>
<accession>A0AAV9WGU5</accession>
<evidence type="ECO:0000313" key="3">
    <source>
        <dbReference type="Proteomes" id="UP001370758"/>
    </source>
</evidence>
<sequence>MRGSRVIFSFIVLFGFTSATNCNANTCLREYSTISEVAEELYFATGTDTVRETVTSLIKETATTVIPGTTKTETSYNPALKKETSSTYRPQLCLRLLRRGQIFQRLFMYWHYRPDSSNSSDPINNYNFAYDYHILHRNNRNYDSNHICYDHRCYGYPNNNGLYRNDFWPI</sequence>
<evidence type="ECO:0000256" key="1">
    <source>
        <dbReference type="SAM" id="SignalP"/>
    </source>
</evidence>
<dbReference type="Proteomes" id="UP001370758">
    <property type="component" value="Unassembled WGS sequence"/>
</dbReference>
<feature type="signal peptide" evidence="1">
    <location>
        <begin position="1"/>
        <end position="19"/>
    </location>
</feature>
<gene>
    <name evidence="2" type="ORF">TWF481_006076</name>
</gene>
<feature type="chain" id="PRO_5043810372" evidence="1">
    <location>
        <begin position="20"/>
        <end position="170"/>
    </location>
</feature>
<proteinExistence type="predicted"/>
<organism evidence="2 3">
    <name type="scientific">Arthrobotrys musiformis</name>
    <dbReference type="NCBI Taxonomy" id="47236"/>
    <lineage>
        <taxon>Eukaryota</taxon>
        <taxon>Fungi</taxon>
        <taxon>Dikarya</taxon>
        <taxon>Ascomycota</taxon>
        <taxon>Pezizomycotina</taxon>
        <taxon>Orbiliomycetes</taxon>
        <taxon>Orbiliales</taxon>
        <taxon>Orbiliaceae</taxon>
        <taxon>Arthrobotrys</taxon>
    </lineage>
</organism>
<dbReference type="EMBL" id="JAVHJL010000003">
    <property type="protein sequence ID" value="KAK6507651.1"/>
    <property type="molecule type" value="Genomic_DNA"/>
</dbReference>
<keyword evidence="3" id="KW-1185">Reference proteome</keyword>
<name>A0AAV9WGU5_9PEZI</name>